<feature type="region of interest" description="Disordered" evidence="1">
    <location>
        <begin position="26"/>
        <end position="45"/>
    </location>
</feature>
<keyword evidence="3" id="KW-0418">Kinase</keyword>
<dbReference type="Gene3D" id="3.40.50.300">
    <property type="entry name" value="P-loop containing nucleotide triphosphate hydrolases"/>
    <property type="match status" value="1"/>
</dbReference>
<evidence type="ECO:0000259" key="2">
    <source>
        <dbReference type="Pfam" id="PF03976"/>
    </source>
</evidence>
<accession>A0ABX0GSP6</accession>
<keyword evidence="4" id="KW-1185">Reference proteome</keyword>
<name>A0ABX0GSP6_9ACTN</name>
<evidence type="ECO:0000313" key="4">
    <source>
        <dbReference type="Proteomes" id="UP000800981"/>
    </source>
</evidence>
<dbReference type="GO" id="GO:0016301">
    <property type="term" value="F:kinase activity"/>
    <property type="evidence" value="ECO:0007669"/>
    <property type="project" value="UniProtKB-KW"/>
</dbReference>
<proteinExistence type="predicted"/>
<keyword evidence="3" id="KW-0808">Transferase</keyword>
<dbReference type="RefSeq" id="WP_166280907.1">
    <property type="nucleotide sequence ID" value="NZ_JAANNP010000003.1"/>
</dbReference>
<organism evidence="3 4">
    <name type="scientific">Motilibacter deserti</name>
    <dbReference type="NCBI Taxonomy" id="2714956"/>
    <lineage>
        <taxon>Bacteria</taxon>
        <taxon>Bacillati</taxon>
        <taxon>Actinomycetota</taxon>
        <taxon>Actinomycetes</taxon>
        <taxon>Motilibacterales</taxon>
        <taxon>Motilibacteraceae</taxon>
        <taxon>Motilibacter</taxon>
    </lineage>
</organism>
<dbReference type="SUPFAM" id="SSF52540">
    <property type="entry name" value="P-loop containing nucleoside triphosphate hydrolases"/>
    <property type="match status" value="1"/>
</dbReference>
<dbReference type="EMBL" id="JAANNP010000003">
    <property type="protein sequence ID" value="NHC13918.1"/>
    <property type="molecule type" value="Genomic_DNA"/>
</dbReference>
<comment type="caution">
    <text evidence="3">The sequence shown here is derived from an EMBL/GenBank/DDBJ whole genome shotgun (WGS) entry which is preliminary data.</text>
</comment>
<dbReference type="InterPro" id="IPR022300">
    <property type="entry name" value="PPK2-rel_1"/>
</dbReference>
<evidence type="ECO:0000313" key="3">
    <source>
        <dbReference type="EMBL" id="NHC13918.1"/>
    </source>
</evidence>
<dbReference type="PANTHER" id="PTHR34383">
    <property type="entry name" value="POLYPHOSPHATE:AMP PHOSPHOTRANSFERASE-RELATED"/>
    <property type="match status" value="1"/>
</dbReference>
<dbReference type="Proteomes" id="UP000800981">
    <property type="component" value="Unassembled WGS sequence"/>
</dbReference>
<gene>
    <name evidence="3" type="ORF">G9H71_08995</name>
</gene>
<sequence>MAKHKKAPAPSVSELLRLVPAEPVDLAGIDPRGTPGVTGGKGAAGDAQQELAVQLADLQERLYASGRTGGQRRVLLVLQGMDTSGKGGTVRHVLGQVDPQGVTVAAFGRPTEEELHHDFLWRVERRLPPAGSIGVFDRSHYEDVVVTRVRGLVPRSTWSPRFGIINRWEERLVDEGCTVLKVFLHISREESRRRLLARLDDPRKHWKFSGDDIDDWGRWDAYTDAYEEALRRCGTERSPWYVVPADRKWYRNWAVTALLVEHLTALGLEWPAGTFDVAAERARLLTAP</sequence>
<feature type="domain" description="Polyphosphate kinase-2-related" evidence="2">
    <location>
        <begin position="48"/>
        <end position="264"/>
    </location>
</feature>
<evidence type="ECO:0000256" key="1">
    <source>
        <dbReference type="SAM" id="MobiDB-lite"/>
    </source>
</evidence>
<protein>
    <submittedName>
        <fullName evidence="3">Polyphosphate kinase 2 family protein</fullName>
    </submittedName>
</protein>
<dbReference type="Pfam" id="PF03976">
    <property type="entry name" value="PPK2"/>
    <property type="match status" value="1"/>
</dbReference>
<dbReference type="InterPro" id="IPR027417">
    <property type="entry name" value="P-loop_NTPase"/>
</dbReference>
<reference evidence="3 4" key="1">
    <citation type="submission" date="2020-03" db="EMBL/GenBank/DDBJ databases">
        <title>Two novel Motilibacter sp.</title>
        <authorList>
            <person name="Liu S."/>
        </authorList>
    </citation>
    <scope>NUCLEOTIDE SEQUENCE [LARGE SCALE GENOMIC DNA]</scope>
    <source>
        <strain evidence="3 4">E257</strain>
    </source>
</reference>
<dbReference type="PANTHER" id="PTHR34383:SF3">
    <property type="entry name" value="POLYPHOSPHATE:AMP PHOSPHOTRANSFERASE"/>
    <property type="match status" value="1"/>
</dbReference>
<dbReference type="NCBIfam" id="TIGR03709">
    <property type="entry name" value="PPK2_rel_1"/>
    <property type="match status" value="1"/>
</dbReference>
<dbReference type="InterPro" id="IPR022488">
    <property type="entry name" value="PPK2-related"/>
</dbReference>